<protein>
    <submittedName>
        <fullName evidence="3">Uncharacterized protein</fullName>
    </submittedName>
</protein>
<feature type="domain" description="NUP160 middle TPR" evidence="2">
    <location>
        <begin position="211"/>
        <end position="460"/>
    </location>
</feature>
<dbReference type="Pfam" id="PF23347">
    <property type="entry name" value="TPR_Nup160_C"/>
    <property type="match status" value="1"/>
</dbReference>
<accession>A0A1Y2FAG5</accession>
<keyword evidence="4" id="KW-1185">Reference proteome</keyword>
<sequence>MNANNQIMELKIFKNMNITNFSKSGSKKDIVAFNSINTTNNINNSNNDSINNHNINNNNSNNNDIVMNIEKIKFILSYFKINKINIDEKIDHTILSHNNDSILFRLLYSSILSLIKIKGIDDDENINESNLFNPKSPISNSSNSLTHVNYFSLYPSELAKHSISLIDIIYDYSHRYLCSINLSWYSKENIISSTLISFVIQIIQHSSKAYQYLRELLPSINSSCLFLLQGIISLVSNDIDSSEDYFEKAGSAFVANTVDSSIYTFLPLTIKNAYQYYQYIMNLYQNIGLTYKQIEKFAKLSLLYMKDDLNNNEISDDLKLVIFKCLINTLNFEEAFLIIHNIADIERKKQLLEEFIIKICEYDQTLLYKFTFSGHQNEIENILFYRTTITSNPLSLPNYSKILYSYLIYNGSFRKAASVMYNYSQQLYKCCKSDMMENSLKSLLVEQSKALLITINSLSLVDKKNQYITIRQETKGGEVVKNVTLLDIRKEYYLSLSKLELSKNHRESETSILSLDPVDAVTLYISLGKYDTAISFSLLYGFDLSIIFQNILLQYVKSSFMIINSDSNYITDYFNKVLSGKKGKLIRNEGKEEKEEKSLASLNLPKQLFMQDNNENNTTIYNYKINQKSKEPEKESQLATSLLSEHSSSSSIDKKLHPNQKKASGIMNSSIDFCELLKKFLSLHDSSTNYYRYHKVVIEKFLETCITSEVPEWLIQPFMDQFSGDLIRIFIKYNRINEAAQFTLKILNNIDKTNKDNNKKWFPYTVLDQLICIMEERSQKDINDKKIFNSYINSIKELIRIKNL</sequence>
<name>A0A1Y2FAG5_9FUNG</name>
<dbReference type="GO" id="GO:0017056">
    <property type="term" value="F:structural constituent of nuclear pore"/>
    <property type="evidence" value="ECO:0007669"/>
    <property type="project" value="TreeGrafter"/>
</dbReference>
<dbReference type="AlphaFoldDB" id="A0A1Y2FAG5"/>
<reference evidence="3 4" key="1">
    <citation type="submission" date="2016-08" db="EMBL/GenBank/DDBJ databases">
        <title>A Parts List for Fungal Cellulosomes Revealed by Comparative Genomics.</title>
        <authorList>
            <consortium name="DOE Joint Genome Institute"/>
            <person name="Haitjema C.H."/>
            <person name="Gilmore S.P."/>
            <person name="Henske J.K."/>
            <person name="Solomon K.V."/>
            <person name="De Groot R."/>
            <person name="Kuo A."/>
            <person name="Mondo S.J."/>
            <person name="Salamov A.A."/>
            <person name="Labutti K."/>
            <person name="Zhao Z."/>
            <person name="Chiniquy J."/>
            <person name="Barry K."/>
            <person name="Brewer H.M."/>
            <person name="Purvine S.O."/>
            <person name="Wright A.T."/>
            <person name="Boxma B."/>
            <person name="Van Alen T."/>
            <person name="Hackstein J.H."/>
            <person name="Baker S.E."/>
            <person name="Grigoriev I.V."/>
            <person name="O'Malley M.A."/>
        </authorList>
    </citation>
    <scope>NUCLEOTIDE SEQUENCE [LARGE SCALE GENOMIC DNA]</scope>
    <source>
        <strain evidence="3 4">G1</strain>
    </source>
</reference>
<dbReference type="OrthoDB" id="67716at2759"/>
<evidence type="ECO:0000313" key="4">
    <source>
        <dbReference type="Proteomes" id="UP000193920"/>
    </source>
</evidence>
<evidence type="ECO:0000259" key="1">
    <source>
        <dbReference type="Pfam" id="PF23347"/>
    </source>
</evidence>
<dbReference type="STRING" id="1754190.A0A1Y2FAG5"/>
<gene>
    <name evidence="3" type="ORF">LY90DRAFT_29437</name>
</gene>
<proteinExistence type="predicted"/>
<dbReference type="GO" id="GO:0005643">
    <property type="term" value="C:nuclear pore"/>
    <property type="evidence" value="ECO:0007669"/>
    <property type="project" value="UniProtKB-ARBA"/>
</dbReference>
<evidence type="ECO:0000259" key="2">
    <source>
        <dbReference type="Pfam" id="PF23354"/>
    </source>
</evidence>
<dbReference type="PANTHER" id="PTHR21286">
    <property type="entry name" value="NUCLEAR PORE COMPLEX PROTEIN NUP160"/>
    <property type="match status" value="1"/>
</dbReference>
<dbReference type="PANTHER" id="PTHR21286:SF0">
    <property type="entry name" value="NUCLEAR PORE COMPLEX PROTEIN NUP160"/>
    <property type="match status" value="1"/>
</dbReference>
<dbReference type="InterPro" id="IPR056536">
    <property type="entry name" value="TPR_NUP160_C"/>
</dbReference>
<evidence type="ECO:0000313" key="3">
    <source>
        <dbReference type="EMBL" id="ORY80617.1"/>
    </source>
</evidence>
<dbReference type="InterPro" id="IPR021717">
    <property type="entry name" value="Nucleoporin_Nup160"/>
</dbReference>
<comment type="caution">
    <text evidence="3">The sequence shown here is derived from an EMBL/GenBank/DDBJ whole genome shotgun (WGS) entry which is preliminary data.</text>
</comment>
<dbReference type="EMBL" id="MCOG01000012">
    <property type="protein sequence ID" value="ORY80617.1"/>
    <property type="molecule type" value="Genomic_DNA"/>
</dbReference>
<feature type="domain" description="NUP160 C-terminal TPR" evidence="1">
    <location>
        <begin position="675"/>
        <end position="750"/>
    </location>
</feature>
<dbReference type="InterPro" id="IPR056535">
    <property type="entry name" value="TPR_NUP160_M"/>
</dbReference>
<organism evidence="3 4">
    <name type="scientific">Neocallimastix californiae</name>
    <dbReference type="NCBI Taxonomy" id="1754190"/>
    <lineage>
        <taxon>Eukaryota</taxon>
        <taxon>Fungi</taxon>
        <taxon>Fungi incertae sedis</taxon>
        <taxon>Chytridiomycota</taxon>
        <taxon>Chytridiomycota incertae sedis</taxon>
        <taxon>Neocallimastigomycetes</taxon>
        <taxon>Neocallimastigales</taxon>
        <taxon>Neocallimastigaceae</taxon>
        <taxon>Neocallimastix</taxon>
    </lineage>
</organism>
<dbReference type="Pfam" id="PF23354">
    <property type="entry name" value="TPR_NUP160_120_M"/>
    <property type="match status" value="1"/>
</dbReference>
<dbReference type="Proteomes" id="UP000193920">
    <property type="component" value="Unassembled WGS sequence"/>
</dbReference>